<dbReference type="InterPro" id="IPR016039">
    <property type="entry name" value="Thiolase-like"/>
</dbReference>
<dbReference type="CDD" id="cd00833">
    <property type="entry name" value="PKS"/>
    <property type="match status" value="1"/>
</dbReference>
<dbReference type="InterPro" id="IPR050091">
    <property type="entry name" value="PKS_NRPS_Biosynth_Enz"/>
</dbReference>
<dbReference type="Pfam" id="PF00109">
    <property type="entry name" value="ketoacyl-synt"/>
    <property type="match status" value="1"/>
</dbReference>
<dbReference type="PANTHER" id="PTHR43775:SF51">
    <property type="entry name" value="INACTIVE PHENOLPHTHIOCEROL SYNTHESIS POLYKETIDE SYNTHASE TYPE I PKS1-RELATED"/>
    <property type="match status" value="1"/>
</dbReference>
<dbReference type="InterPro" id="IPR036736">
    <property type="entry name" value="ACP-like_sf"/>
</dbReference>
<dbReference type="Pfam" id="PF16197">
    <property type="entry name" value="KAsynt_C_assoc"/>
    <property type="match status" value="1"/>
</dbReference>
<evidence type="ECO:0000259" key="5">
    <source>
        <dbReference type="PROSITE" id="PS52004"/>
    </source>
</evidence>
<keyword evidence="3" id="KW-0808">Transferase</keyword>
<dbReference type="Pfam" id="PF00550">
    <property type="entry name" value="PP-binding"/>
    <property type="match status" value="1"/>
</dbReference>
<proteinExistence type="predicted"/>
<dbReference type="PROSITE" id="PS52004">
    <property type="entry name" value="KS3_2"/>
    <property type="match status" value="1"/>
</dbReference>
<keyword evidence="7" id="KW-1185">Reference proteome</keyword>
<evidence type="ECO:0000259" key="4">
    <source>
        <dbReference type="PROSITE" id="PS50075"/>
    </source>
</evidence>
<dbReference type="InterPro" id="IPR020806">
    <property type="entry name" value="PKS_PP-bd"/>
</dbReference>
<dbReference type="SUPFAM" id="SSF47336">
    <property type="entry name" value="ACP-like"/>
    <property type="match status" value="1"/>
</dbReference>
<dbReference type="SMART" id="SM00823">
    <property type="entry name" value="PKS_PP"/>
    <property type="match status" value="1"/>
</dbReference>
<dbReference type="Pfam" id="PF00698">
    <property type="entry name" value="Acyl_transf_1"/>
    <property type="match status" value="1"/>
</dbReference>
<dbReference type="InterPro" id="IPR018201">
    <property type="entry name" value="Ketoacyl_synth_AS"/>
</dbReference>
<evidence type="ECO:0000256" key="3">
    <source>
        <dbReference type="ARBA" id="ARBA00022679"/>
    </source>
</evidence>
<dbReference type="Pfam" id="PF02801">
    <property type="entry name" value="Ketoacyl-synt_C"/>
    <property type="match status" value="1"/>
</dbReference>
<dbReference type="Proteomes" id="UP001379533">
    <property type="component" value="Chromosome"/>
</dbReference>
<evidence type="ECO:0000256" key="1">
    <source>
        <dbReference type="ARBA" id="ARBA00022450"/>
    </source>
</evidence>
<dbReference type="SUPFAM" id="SSF55048">
    <property type="entry name" value="Probable ACP-binding domain of malonyl-CoA ACP transacylase"/>
    <property type="match status" value="1"/>
</dbReference>
<dbReference type="EMBL" id="CP089982">
    <property type="protein sequence ID" value="WXA98932.1"/>
    <property type="molecule type" value="Genomic_DNA"/>
</dbReference>
<dbReference type="PROSITE" id="PS50075">
    <property type="entry name" value="CARRIER"/>
    <property type="match status" value="1"/>
</dbReference>
<reference evidence="6 7" key="1">
    <citation type="submission" date="2021-12" db="EMBL/GenBank/DDBJ databases">
        <title>Discovery of the Pendulisporaceae a myxobacterial family with distinct sporulation behavior and unique specialized metabolism.</title>
        <authorList>
            <person name="Garcia R."/>
            <person name="Popoff A."/>
            <person name="Bader C.D."/>
            <person name="Loehr J."/>
            <person name="Walesch S."/>
            <person name="Walt C."/>
            <person name="Boldt J."/>
            <person name="Bunk B."/>
            <person name="Haeckl F.J.F.P.J."/>
            <person name="Gunesch A.P."/>
            <person name="Birkelbach J."/>
            <person name="Nuebel U."/>
            <person name="Pietschmann T."/>
            <person name="Bach T."/>
            <person name="Mueller R."/>
        </authorList>
    </citation>
    <scope>NUCLEOTIDE SEQUENCE [LARGE SCALE GENOMIC DNA]</scope>
    <source>
        <strain evidence="6 7">MSr12523</strain>
    </source>
</reference>
<dbReference type="SMART" id="SM00825">
    <property type="entry name" value="PKS_KS"/>
    <property type="match status" value="1"/>
</dbReference>
<dbReference type="InterPro" id="IPR014043">
    <property type="entry name" value="Acyl_transferase_dom"/>
</dbReference>
<sequence length="1020" mass="108709">MSAVSEAKLTEYLRRMTHELHAAKAYAQQLEEKAREPIAIVAMACRMPGGVRSPEELWDLLREGRDAVSDLPDNRGWDVEALYDPDPDAKGKSSTRRGGFLYDADHFDPTFFGISPRETLVIDPQQRLLLEISWETFERAGVDPTTLTGSQTGIFVGVVYNDYGARLVDVPDGLEGYVGMGSSGSMASGRIAYTFGLQGPTVTIDTACSSSLVAIHLACQALRQGECSLALAGGVTVMATPGGFTALSRQRGLSPDGRCRAFSADANGSGLGEGAGMLLLERLSDAKRNGHPILAVVRGSAVNQDGKSQGPTAPNGPAQERVIRQALESARLGPEAIDAVEAHGTGTTLGDPIEAQALFATYGRAHSKEMPLWLGSLKSNVSHTQAAAGVGGVIKMVLAMQNGVLPKTLHAESPSPHIDWSSGAIRLLHEPVAWTNVAERPRRAGVSSFGISGTNAHVVLEEAPALDRDPRVPRVGPSAKAVPLVISGKTAPALRAQAERLHAHLAAHPELELTDVACALATTRTHFKHRAALVVCDREQAMAGLEAIGRGEVPSNAAVEQSTGERREGADIVFVFPGRGSPWPDVTHSLLESSPAFREQLEACARAFPTQDTESRSFSMAVALAAHWRSMGITPDAVVGHGDGEIVAAYVAGALSLEDAAAIVASRSRLRALFAGRDRMASVDLPHAELAPYLAPFGTRVRVAAINAPRSCIVAGPSDDIEALLRALESNQIFALKLAAEAMALPAHLDPAVAGLEGIRPQPERIPLYSSVKGTKIDGAALDARYWIEALERPALFEAATQSLLAEGYRFFVEISAHPVLVLPLQETLEDRNAGHAAAVGSLWQDEGHIERLLLSLGELHARGCAVDWKAFFQPYEARRVNLPTYAFQRQRFWLEARPVLPVPDTAKPQPTASFEAAGEGMGPIESAVAGVWAEILGTAPGLHDSFFELGGQSLMATQILLRLADTFDVEVPLADMLANPTVAHTASRIEALLLERVAALSDDQIEHELAHSPLENASP</sequence>
<keyword evidence="2" id="KW-0597">Phosphoprotein</keyword>
<dbReference type="InterPro" id="IPR020841">
    <property type="entry name" value="PKS_Beta-ketoAc_synthase_dom"/>
</dbReference>
<dbReference type="PANTHER" id="PTHR43775">
    <property type="entry name" value="FATTY ACID SYNTHASE"/>
    <property type="match status" value="1"/>
</dbReference>
<dbReference type="InterPro" id="IPR014030">
    <property type="entry name" value="Ketoacyl_synth_N"/>
</dbReference>
<dbReference type="PROSITE" id="PS00606">
    <property type="entry name" value="KS3_1"/>
    <property type="match status" value="1"/>
</dbReference>
<protein>
    <submittedName>
        <fullName evidence="6">Type I polyketide synthase</fullName>
    </submittedName>
</protein>
<dbReference type="SUPFAM" id="SSF53901">
    <property type="entry name" value="Thiolase-like"/>
    <property type="match status" value="1"/>
</dbReference>
<gene>
    <name evidence="6" type="ORF">LZC95_19180</name>
</gene>
<dbReference type="SMART" id="SM00827">
    <property type="entry name" value="PKS_AT"/>
    <property type="match status" value="1"/>
</dbReference>
<dbReference type="InterPro" id="IPR016036">
    <property type="entry name" value="Malonyl_transacylase_ACP-bd"/>
</dbReference>
<dbReference type="Gene3D" id="1.10.1200.10">
    <property type="entry name" value="ACP-like"/>
    <property type="match status" value="1"/>
</dbReference>
<accession>A0ABZ2KMM9</accession>
<feature type="domain" description="Carrier" evidence="4">
    <location>
        <begin position="920"/>
        <end position="994"/>
    </location>
</feature>
<evidence type="ECO:0000256" key="2">
    <source>
        <dbReference type="ARBA" id="ARBA00022553"/>
    </source>
</evidence>
<dbReference type="RefSeq" id="WP_394849559.1">
    <property type="nucleotide sequence ID" value="NZ_CP089982.1"/>
</dbReference>
<dbReference type="InterPro" id="IPR032821">
    <property type="entry name" value="PKS_assoc"/>
</dbReference>
<dbReference type="InterPro" id="IPR014031">
    <property type="entry name" value="Ketoacyl_synth_C"/>
</dbReference>
<organism evidence="6 7">
    <name type="scientific">Pendulispora brunnea</name>
    <dbReference type="NCBI Taxonomy" id="2905690"/>
    <lineage>
        <taxon>Bacteria</taxon>
        <taxon>Pseudomonadati</taxon>
        <taxon>Myxococcota</taxon>
        <taxon>Myxococcia</taxon>
        <taxon>Myxococcales</taxon>
        <taxon>Sorangiineae</taxon>
        <taxon>Pendulisporaceae</taxon>
        <taxon>Pendulispora</taxon>
    </lineage>
</organism>
<evidence type="ECO:0000313" key="6">
    <source>
        <dbReference type="EMBL" id="WXA98932.1"/>
    </source>
</evidence>
<evidence type="ECO:0000313" key="7">
    <source>
        <dbReference type="Proteomes" id="UP001379533"/>
    </source>
</evidence>
<dbReference type="SUPFAM" id="SSF52151">
    <property type="entry name" value="FabD/lysophospholipase-like"/>
    <property type="match status" value="1"/>
</dbReference>
<dbReference type="InterPro" id="IPR001227">
    <property type="entry name" value="Ac_transferase_dom_sf"/>
</dbReference>
<keyword evidence="1" id="KW-0596">Phosphopantetheine</keyword>
<feature type="domain" description="Ketosynthase family 3 (KS3)" evidence="5">
    <location>
        <begin position="35"/>
        <end position="462"/>
    </location>
</feature>
<dbReference type="Gene3D" id="3.40.366.10">
    <property type="entry name" value="Malonyl-Coenzyme A Acyl Carrier Protein, domain 2"/>
    <property type="match status" value="2"/>
</dbReference>
<dbReference type="InterPro" id="IPR009081">
    <property type="entry name" value="PP-bd_ACP"/>
</dbReference>
<dbReference type="InterPro" id="IPR016035">
    <property type="entry name" value="Acyl_Trfase/lysoPLipase"/>
</dbReference>
<dbReference type="Gene3D" id="3.40.47.10">
    <property type="match status" value="1"/>
</dbReference>
<name>A0ABZ2KMM9_9BACT</name>
<dbReference type="Gene3D" id="3.30.70.3290">
    <property type="match status" value="2"/>
</dbReference>